<protein>
    <submittedName>
        <fullName evidence="3">Protein SPT2 homolog</fullName>
    </submittedName>
</protein>
<organism evidence="2 3">
    <name type="scientific">Parastrongyloides trichosuri</name>
    <name type="common">Possum-specific nematode worm</name>
    <dbReference type="NCBI Taxonomy" id="131310"/>
    <lineage>
        <taxon>Eukaryota</taxon>
        <taxon>Metazoa</taxon>
        <taxon>Ecdysozoa</taxon>
        <taxon>Nematoda</taxon>
        <taxon>Chromadorea</taxon>
        <taxon>Rhabditida</taxon>
        <taxon>Tylenchina</taxon>
        <taxon>Panagrolaimomorpha</taxon>
        <taxon>Strongyloidoidea</taxon>
        <taxon>Strongyloididae</taxon>
        <taxon>Parastrongyloides</taxon>
    </lineage>
</organism>
<feature type="compositionally biased region" description="Basic and acidic residues" evidence="1">
    <location>
        <begin position="20"/>
        <end position="31"/>
    </location>
</feature>
<proteinExistence type="predicted"/>
<reference evidence="3" key="1">
    <citation type="submission" date="2017-02" db="UniProtKB">
        <authorList>
            <consortium name="WormBaseParasite"/>
        </authorList>
    </citation>
    <scope>IDENTIFICATION</scope>
</reference>
<feature type="compositionally biased region" description="Polar residues" evidence="1">
    <location>
        <begin position="1"/>
        <end position="17"/>
    </location>
</feature>
<evidence type="ECO:0000313" key="2">
    <source>
        <dbReference type="Proteomes" id="UP000038045"/>
    </source>
</evidence>
<feature type="region of interest" description="Disordered" evidence="1">
    <location>
        <begin position="1"/>
        <end position="33"/>
    </location>
</feature>
<evidence type="ECO:0000313" key="3">
    <source>
        <dbReference type="WBParaSite" id="PTRK_0001688000.1"/>
    </source>
</evidence>
<dbReference type="Proteomes" id="UP000038045">
    <property type="component" value="Unplaced"/>
</dbReference>
<dbReference type="AlphaFoldDB" id="A0A0N5A596"/>
<keyword evidence="2" id="KW-1185">Reference proteome</keyword>
<dbReference type="WBParaSite" id="PTRK_0001688000.1">
    <property type="protein sequence ID" value="PTRK_0001688000.1"/>
    <property type="gene ID" value="PTRK_0001688000"/>
</dbReference>
<sequence length="240" mass="29020">MDQQPKSYNGSSTQLFNLQREMEKKKEEVKGTKTKSKIIVGGFSLKKRPKEVVRREKLTQQEEEDRLIVEKQQLYVKAMEEKTKKYNEMKKNHIYDEDSLIQPDYDNSFEEDEDDVEENDDIYFHEKLYRDYGPCKYTFSKDEIIKEIQQKELKDLSLQTQDARERAKKMIFKRLEISYQRIKETAKRRNIDIGNFENFVSQNTYYYSDNNKKLKEESDSDEEILKPKKRREWDEGKITI</sequence>
<evidence type="ECO:0000256" key="1">
    <source>
        <dbReference type="SAM" id="MobiDB-lite"/>
    </source>
</evidence>
<accession>A0A0N5A596</accession>
<name>A0A0N5A596_PARTI</name>